<evidence type="ECO:0000256" key="2">
    <source>
        <dbReference type="ARBA" id="ARBA00022679"/>
    </source>
</evidence>
<dbReference type="GO" id="GO:0030418">
    <property type="term" value="P:nicotianamine biosynthetic process"/>
    <property type="evidence" value="ECO:0007669"/>
    <property type="project" value="InterPro"/>
</dbReference>
<dbReference type="EMBL" id="JAEPRE010000060">
    <property type="protein sequence ID" value="KAG2234164.1"/>
    <property type="molecule type" value="Genomic_DNA"/>
</dbReference>
<reference evidence="4" key="1">
    <citation type="submission" date="2021-01" db="EMBL/GenBank/DDBJ databases">
        <title>Metabolic potential, ecology and presence of endohyphal bacteria is reflected in genomic diversity of Mucoromycotina.</title>
        <authorList>
            <person name="Muszewska A."/>
            <person name="Okrasinska A."/>
            <person name="Steczkiewicz K."/>
            <person name="Drgas O."/>
            <person name="Orlowska M."/>
            <person name="Perlinska-Lenart U."/>
            <person name="Aleksandrzak-Piekarczyk T."/>
            <person name="Szatraj K."/>
            <person name="Zielenkiewicz U."/>
            <person name="Pilsyk S."/>
            <person name="Malc E."/>
            <person name="Mieczkowski P."/>
            <person name="Kruszewska J.S."/>
            <person name="Biernat P."/>
            <person name="Pawlowska J."/>
        </authorList>
    </citation>
    <scope>NUCLEOTIDE SEQUENCE</scope>
    <source>
        <strain evidence="4">WA0000018081</strain>
    </source>
</reference>
<evidence type="ECO:0000313" key="4">
    <source>
        <dbReference type="EMBL" id="KAG2234164.1"/>
    </source>
</evidence>
<dbReference type="OrthoDB" id="1858069at2759"/>
<comment type="caution">
    <text evidence="4">The sequence shown here is derived from an EMBL/GenBank/DDBJ whole genome shotgun (WGS) entry which is preliminary data.</text>
</comment>
<keyword evidence="3" id="KW-0949">S-adenosyl-L-methionine</keyword>
<dbReference type="AlphaFoldDB" id="A0A8H7SP23"/>
<evidence type="ECO:0000256" key="3">
    <source>
        <dbReference type="ARBA" id="ARBA00022691"/>
    </source>
</evidence>
<dbReference type="PANTHER" id="PTHR32266:SF12">
    <property type="entry name" value="NICOTIANAMINE SYNTHASE 3"/>
    <property type="match status" value="1"/>
</dbReference>
<dbReference type="PROSITE" id="PS51142">
    <property type="entry name" value="NAS"/>
    <property type="match status" value="1"/>
</dbReference>
<comment type="similarity">
    <text evidence="1">Belongs to the nicotianamine synthase (NAS)-like family.</text>
</comment>
<organism evidence="4 5">
    <name type="scientific">Thamnidium elegans</name>
    <dbReference type="NCBI Taxonomy" id="101142"/>
    <lineage>
        <taxon>Eukaryota</taxon>
        <taxon>Fungi</taxon>
        <taxon>Fungi incertae sedis</taxon>
        <taxon>Mucoromycota</taxon>
        <taxon>Mucoromycotina</taxon>
        <taxon>Mucoromycetes</taxon>
        <taxon>Mucorales</taxon>
        <taxon>Mucorineae</taxon>
        <taxon>Mucoraceae</taxon>
        <taxon>Thamnidium</taxon>
    </lineage>
</organism>
<name>A0A8H7SP23_9FUNG</name>
<dbReference type="Proteomes" id="UP000613177">
    <property type="component" value="Unassembled WGS sequence"/>
</dbReference>
<dbReference type="GO" id="GO:0030410">
    <property type="term" value="F:nicotianamine synthase activity"/>
    <property type="evidence" value="ECO:0007669"/>
    <property type="project" value="InterPro"/>
</dbReference>
<evidence type="ECO:0008006" key="6">
    <source>
        <dbReference type="Google" id="ProtNLM"/>
    </source>
</evidence>
<protein>
    <recommendedName>
        <fullName evidence="6">Nicotianamine synthase</fullName>
    </recommendedName>
</protein>
<keyword evidence="2" id="KW-0808">Transferase</keyword>
<dbReference type="InterPro" id="IPR004298">
    <property type="entry name" value="Nicotian_synth"/>
</dbReference>
<dbReference type="Pfam" id="PF03059">
    <property type="entry name" value="NAS"/>
    <property type="match status" value="1"/>
</dbReference>
<dbReference type="Gene3D" id="3.40.50.150">
    <property type="entry name" value="Vaccinia Virus protein VP39"/>
    <property type="match status" value="1"/>
</dbReference>
<dbReference type="InterPro" id="IPR029063">
    <property type="entry name" value="SAM-dependent_MTases_sf"/>
</dbReference>
<proteinExistence type="inferred from homology"/>
<evidence type="ECO:0000256" key="1">
    <source>
        <dbReference type="ARBA" id="ARBA00007009"/>
    </source>
</evidence>
<accession>A0A8H7SP23</accession>
<dbReference type="PANTHER" id="PTHR32266">
    <property type="entry name" value="NICOTIANAMINE SYNTHASE 3"/>
    <property type="match status" value="1"/>
</dbReference>
<gene>
    <name evidence="4" type="ORF">INT48_002327</name>
</gene>
<evidence type="ECO:0000313" key="5">
    <source>
        <dbReference type="Proteomes" id="UP000613177"/>
    </source>
</evidence>
<keyword evidence="5" id="KW-1185">Reference proteome</keyword>
<sequence length="302" mass="33667">MVHHLITAHNESDSLCHHHTAHKTVNNTVASTLIEEISLVHHQLGQIQDLKPSEHVNALFTKLVTMSTFQYDDLTVSSVLTNPHIKALIPTLRSMASQGEYLLELTWATDLIEQTRKYQNDKPNLSRFVYYQNYEDLVQLELHALHGVGAKLNNIVFIGSGPLPLSPILMFQSLPSTMMHNIDRDQDSITVSNLLLQKLGIAHGFQQHVMDAIAYPDFDAADVVMLGALVGQDAAEKMQFLKSIGANMKSGSFLVARSAHSLRKLLYPSIEPYQMNTCGFETVCVLHPYNSVVNSIVIAKKI</sequence>